<feature type="compositionally biased region" description="Acidic residues" evidence="1">
    <location>
        <begin position="274"/>
        <end position="288"/>
    </location>
</feature>
<name>A0AAF0FB91_9BASI</name>
<proteinExistence type="predicted"/>
<sequence length="288" mass="32282">MTDVSTLWTFAAQPLTRARPKRSQSHNANSGDLLSGNGDSSEDDVDEFAEDFQREGRGESVFAPQLSALHSELAEDYRWLRTTNVVARAGSTQQSAELRTQQRIAQEARRAARSQHLPWRGDVAERARILRVLKGVQPLGSVADADQLSDWEEALETAKVHRARFGEKHIVQLGRRRTLAEEEQDYQEEETHRQAVRDDSNLSLPTDMYGSMIPDDPGDLDGSVSASFEISRNRPRRSLPQRWTPQRMPRAAAAAAALDTLTRQTMQMTSPIAEDVDLDADIEDMDSD</sequence>
<gene>
    <name evidence="2" type="ORF">MPSI1_002428</name>
</gene>
<organism evidence="2 3">
    <name type="scientific">Malassezia psittaci</name>
    <dbReference type="NCBI Taxonomy" id="1821823"/>
    <lineage>
        <taxon>Eukaryota</taxon>
        <taxon>Fungi</taxon>
        <taxon>Dikarya</taxon>
        <taxon>Basidiomycota</taxon>
        <taxon>Ustilaginomycotina</taxon>
        <taxon>Malasseziomycetes</taxon>
        <taxon>Malasseziales</taxon>
        <taxon>Malasseziaceae</taxon>
        <taxon>Malassezia</taxon>
    </lineage>
</organism>
<keyword evidence="3" id="KW-1185">Reference proteome</keyword>
<evidence type="ECO:0000313" key="2">
    <source>
        <dbReference type="EMBL" id="WFD43764.1"/>
    </source>
</evidence>
<evidence type="ECO:0000313" key="3">
    <source>
        <dbReference type="Proteomes" id="UP001214628"/>
    </source>
</evidence>
<feature type="compositionally biased region" description="Low complexity" evidence="1">
    <location>
        <begin position="29"/>
        <end position="39"/>
    </location>
</feature>
<feature type="region of interest" description="Disordered" evidence="1">
    <location>
        <begin position="1"/>
        <end position="56"/>
    </location>
</feature>
<feature type="region of interest" description="Disordered" evidence="1">
    <location>
        <begin position="268"/>
        <end position="288"/>
    </location>
</feature>
<reference evidence="2" key="1">
    <citation type="submission" date="2023-02" db="EMBL/GenBank/DDBJ databases">
        <title>Mating type loci evolution in Malassezia.</title>
        <authorList>
            <person name="Coelho M.A."/>
        </authorList>
    </citation>
    <scope>NUCLEOTIDE SEQUENCE</scope>
    <source>
        <strain evidence="2">CBS 14136</strain>
    </source>
</reference>
<evidence type="ECO:0000256" key="1">
    <source>
        <dbReference type="SAM" id="MobiDB-lite"/>
    </source>
</evidence>
<dbReference type="Proteomes" id="UP001214628">
    <property type="component" value="Chromosome 3"/>
</dbReference>
<dbReference type="AlphaFoldDB" id="A0AAF0FB91"/>
<protein>
    <submittedName>
        <fullName evidence="2">Uncharacterized protein</fullName>
    </submittedName>
</protein>
<dbReference type="EMBL" id="CP118377">
    <property type="protein sequence ID" value="WFD43764.1"/>
    <property type="molecule type" value="Genomic_DNA"/>
</dbReference>
<accession>A0AAF0FB91</accession>
<feature type="compositionally biased region" description="Acidic residues" evidence="1">
    <location>
        <begin position="40"/>
        <end position="50"/>
    </location>
</feature>